<keyword evidence="1" id="KW-1133">Transmembrane helix</keyword>
<dbReference type="SUPFAM" id="SSF53474">
    <property type="entry name" value="alpha/beta-Hydrolases"/>
    <property type="match status" value="1"/>
</dbReference>
<keyword evidence="1" id="KW-0812">Transmembrane</keyword>
<comment type="caution">
    <text evidence="3">The sequence shown here is derived from an EMBL/GenBank/DDBJ whole genome shotgun (WGS) entry which is preliminary data.</text>
</comment>
<name>A0AAD3D1K8_9STRA</name>
<evidence type="ECO:0000313" key="3">
    <source>
        <dbReference type="EMBL" id="GFH56008.1"/>
    </source>
</evidence>
<feature type="chain" id="PRO_5042135035" description="1-alkyl-2-acetylglycerophosphocholine esterase" evidence="2">
    <location>
        <begin position="26"/>
        <end position="378"/>
    </location>
</feature>
<evidence type="ECO:0000256" key="1">
    <source>
        <dbReference type="SAM" id="Phobius"/>
    </source>
</evidence>
<dbReference type="EMBL" id="BLLK01000051">
    <property type="protein sequence ID" value="GFH56008.1"/>
    <property type="molecule type" value="Genomic_DNA"/>
</dbReference>
<protein>
    <recommendedName>
        <fullName evidence="5">1-alkyl-2-acetylglycerophosphocholine esterase</fullName>
    </recommendedName>
</protein>
<dbReference type="Gene3D" id="3.40.50.1820">
    <property type="entry name" value="alpha/beta hydrolase"/>
    <property type="match status" value="1"/>
</dbReference>
<dbReference type="InterPro" id="IPR029058">
    <property type="entry name" value="AB_hydrolase_fold"/>
</dbReference>
<reference evidence="3 4" key="1">
    <citation type="journal article" date="2021" name="Sci. Rep.">
        <title>The genome of the diatom Chaetoceros tenuissimus carries an ancient integrated fragment of an extant virus.</title>
        <authorList>
            <person name="Hongo Y."/>
            <person name="Kimura K."/>
            <person name="Takaki Y."/>
            <person name="Yoshida Y."/>
            <person name="Baba S."/>
            <person name="Kobayashi G."/>
            <person name="Nagasaki K."/>
            <person name="Hano T."/>
            <person name="Tomaru Y."/>
        </authorList>
    </citation>
    <scope>NUCLEOTIDE SEQUENCE [LARGE SCALE GENOMIC DNA]</scope>
    <source>
        <strain evidence="3 4">NIES-3715</strain>
    </source>
</reference>
<organism evidence="3 4">
    <name type="scientific">Chaetoceros tenuissimus</name>
    <dbReference type="NCBI Taxonomy" id="426638"/>
    <lineage>
        <taxon>Eukaryota</taxon>
        <taxon>Sar</taxon>
        <taxon>Stramenopiles</taxon>
        <taxon>Ochrophyta</taxon>
        <taxon>Bacillariophyta</taxon>
        <taxon>Coscinodiscophyceae</taxon>
        <taxon>Chaetocerotophycidae</taxon>
        <taxon>Chaetocerotales</taxon>
        <taxon>Chaetocerotaceae</taxon>
        <taxon>Chaetoceros</taxon>
    </lineage>
</organism>
<keyword evidence="2" id="KW-0732">Signal</keyword>
<dbReference type="Proteomes" id="UP001054902">
    <property type="component" value="Unassembled WGS sequence"/>
</dbReference>
<feature type="transmembrane region" description="Helical" evidence="1">
    <location>
        <begin position="302"/>
        <end position="323"/>
    </location>
</feature>
<keyword evidence="1" id="KW-0472">Membrane</keyword>
<evidence type="ECO:0008006" key="5">
    <source>
        <dbReference type="Google" id="ProtNLM"/>
    </source>
</evidence>
<accession>A0AAD3D1K8</accession>
<evidence type="ECO:0000256" key="2">
    <source>
        <dbReference type="SAM" id="SignalP"/>
    </source>
</evidence>
<gene>
    <name evidence="3" type="ORF">CTEN210_12484</name>
</gene>
<evidence type="ECO:0000313" key="4">
    <source>
        <dbReference type="Proteomes" id="UP001054902"/>
    </source>
</evidence>
<dbReference type="AlphaFoldDB" id="A0AAD3D1K8"/>
<feature type="signal peptide" evidence="2">
    <location>
        <begin position="1"/>
        <end position="25"/>
    </location>
</feature>
<sequence>MSPRNSYLFFSYLMLLVTFIGPTEAFFSTPTPNTSFPKSKPMPDIVLTDENGKVVRIPVKNIERDWTWEDYTATGEFSCDLFVPENGQVKGCAFFMHGFSQYPVAYRKTLKEACEASNVAIVAVETGLLSSIVQEESKKVSFFKRKEAMQFFLQRAVSEDTKQCIRMVMGGSDVFAEYGVTKKAVGNKIAVMGHSMGGGLSFPVAADFSEIDYVFTMAPAFGVEDFDPIVKGVEERAPANSMLLAGTWDLIAPEKKINSISAAANNEKKNSSVVVDIERGLHTGFEDRLVLFNFKLSSVSNLLFLFGVIDAALFLIIKIFSFIRTNTGQLEGSGILMEYLLKAMVANKSIDPEEAQAYLNDNLEDRFEQEFSFKYGQD</sequence>
<proteinExistence type="predicted"/>
<keyword evidence="4" id="KW-1185">Reference proteome</keyword>